<dbReference type="EMBL" id="VOHS01000003">
    <property type="protein sequence ID" value="TWW01845.1"/>
    <property type="molecule type" value="Genomic_DNA"/>
</dbReference>
<reference evidence="1 2" key="1">
    <citation type="submission" date="2019-08" db="EMBL/GenBank/DDBJ databases">
        <title>Whole genome sequencing of chitin degrading bacteria Chitinophaga pinensis YS16.</title>
        <authorList>
            <person name="Singh R.P."/>
            <person name="Manchanda G."/>
            <person name="Maurya I.K."/>
            <person name="Joshi N.K."/>
            <person name="Srivastava A.K."/>
        </authorList>
    </citation>
    <scope>NUCLEOTIDE SEQUENCE [LARGE SCALE GENOMIC DNA]</scope>
    <source>
        <strain evidence="1 2">YS-16</strain>
    </source>
</reference>
<dbReference type="SUPFAM" id="SSF48452">
    <property type="entry name" value="TPR-like"/>
    <property type="match status" value="1"/>
</dbReference>
<comment type="caution">
    <text evidence="1">The sequence shown here is derived from an EMBL/GenBank/DDBJ whole genome shotgun (WGS) entry which is preliminary data.</text>
</comment>
<dbReference type="Pfam" id="PF12771">
    <property type="entry name" value="SusD-like_2"/>
    <property type="match status" value="1"/>
</dbReference>
<keyword evidence="1" id="KW-0449">Lipoprotein</keyword>
<evidence type="ECO:0000313" key="2">
    <source>
        <dbReference type="Proteomes" id="UP000318815"/>
    </source>
</evidence>
<dbReference type="Proteomes" id="UP000318815">
    <property type="component" value="Unassembled WGS sequence"/>
</dbReference>
<evidence type="ECO:0000313" key="1">
    <source>
        <dbReference type="EMBL" id="TWW01845.1"/>
    </source>
</evidence>
<dbReference type="InterPro" id="IPR041662">
    <property type="entry name" value="SusD-like_2"/>
</dbReference>
<sequence length="486" mass="54502">MLKRFLIYAWPVLFIFVMMAGCKDLDEINHDPTKPTESEPAYLLTSAEKNAMDYMYSTLQNGYIGSHYAQYWSANSRVNDSQYAIDENNNTAFWNSLYVSLHSLDRIITINNQRGNNPAAKNQNAIAGILKVWLYQVLTDSYVNIPYSQALKEGDNITPAYDNQQAIYTSLIDTLNKQITALDPSQPTFDGGDVIYNGDVTKWKTLAHSLMLRLAIRIADVAPDRAKTIIEANYAAAMQSNADNAEFAYLSTAPNKFPLNDSEREVLDFFVSTTLVNYMKSTNDPRLPIYARPAKGSGLINGLEYGRSANDPGRLSPDNYSYPGTRIYSATMPGILMTYPEVAFILSEAAARTWNVGEAAPALYEKGIRASMEYWDITTGVDEYVASVPYNAGDWKNVIGTQKWLALYPQGFQAWFERLRLDFKKPNGDSLFIAPYSGSLDQNVPYVPSRLTYPLGERTQNAASYQKAADAIGGDTKNRKSWWDIH</sequence>
<proteinExistence type="predicted"/>
<dbReference type="InterPro" id="IPR011990">
    <property type="entry name" value="TPR-like_helical_dom_sf"/>
</dbReference>
<dbReference type="AlphaFoldDB" id="A0A5C6LWM0"/>
<dbReference type="Gene3D" id="1.25.40.390">
    <property type="match status" value="1"/>
</dbReference>
<protein>
    <submittedName>
        <fullName evidence="1">SusD/RagB family nutrient-binding outer membrane lipoprotein</fullName>
    </submittedName>
</protein>
<keyword evidence="2" id="KW-1185">Reference proteome</keyword>
<organism evidence="1 2">
    <name type="scientific">Chitinophaga pinensis</name>
    <dbReference type="NCBI Taxonomy" id="79329"/>
    <lineage>
        <taxon>Bacteria</taxon>
        <taxon>Pseudomonadati</taxon>
        <taxon>Bacteroidota</taxon>
        <taxon>Chitinophagia</taxon>
        <taxon>Chitinophagales</taxon>
        <taxon>Chitinophagaceae</taxon>
        <taxon>Chitinophaga</taxon>
    </lineage>
</organism>
<dbReference type="PROSITE" id="PS51257">
    <property type="entry name" value="PROKAR_LIPOPROTEIN"/>
    <property type="match status" value="1"/>
</dbReference>
<name>A0A5C6LWM0_9BACT</name>
<accession>A0A5C6LWM0</accession>
<gene>
    <name evidence="1" type="ORF">FEF09_04590</name>
</gene>
<dbReference type="RefSeq" id="WP_146304017.1">
    <property type="nucleotide sequence ID" value="NZ_VOHS01000003.1"/>
</dbReference>
<dbReference type="OrthoDB" id="725917at2"/>